<accession>A0A381SWZ8</accession>
<name>A0A381SWZ8_9ZZZZ</name>
<sequence length="40" mass="4705">MVLVKNDKIGKWNSIYVSIEFSPGIDFMWISTGKRFFSVY</sequence>
<dbReference type="EMBL" id="UINC01003699">
    <property type="protein sequence ID" value="SVA08530.1"/>
    <property type="molecule type" value="Genomic_DNA"/>
</dbReference>
<evidence type="ECO:0000313" key="1">
    <source>
        <dbReference type="EMBL" id="SVA08530.1"/>
    </source>
</evidence>
<gene>
    <name evidence="1" type="ORF">METZ01_LOCUS61384</name>
</gene>
<proteinExistence type="predicted"/>
<protein>
    <submittedName>
        <fullName evidence="1">Uncharacterized protein</fullName>
    </submittedName>
</protein>
<reference evidence="1" key="1">
    <citation type="submission" date="2018-05" db="EMBL/GenBank/DDBJ databases">
        <authorList>
            <person name="Lanie J.A."/>
            <person name="Ng W.-L."/>
            <person name="Kazmierczak K.M."/>
            <person name="Andrzejewski T.M."/>
            <person name="Davidsen T.M."/>
            <person name="Wayne K.J."/>
            <person name="Tettelin H."/>
            <person name="Glass J.I."/>
            <person name="Rusch D."/>
            <person name="Podicherti R."/>
            <person name="Tsui H.-C.T."/>
            <person name="Winkler M.E."/>
        </authorList>
    </citation>
    <scope>NUCLEOTIDE SEQUENCE</scope>
</reference>
<organism evidence="1">
    <name type="scientific">marine metagenome</name>
    <dbReference type="NCBI Taxonomy" id="408172"/>
    <lineage>
        <taxon>unclassified sequences</taxon>
        <taxon>metagenomes</taxon>
        <taxon>ecological metagenomes</taxon>
    </lineage>
</organism>
<dbReference type="AlphaFoldDB" id="A0A381SWZ8"/>